<name>A0AA37TMQ8_9HYPH</name>
<evidence type="ECO:0000313" key="3">
    <source>
        <dbReference type="Proteomes" id="UP001157440"/>
    </source>
</evidence>
<evidence type="ECO:0000256" key="1">
    <source>
        <dbReference type="SAM" id="MobiDB-lite"/>
    </source>
</evidence>
<dbReference type="EMBL" id="BSPL01000023">
    <property type="protein sequence ID" value="GLS72452.1"/>
    <property type="molecule type" value="Genomic_DNA"/>
</dbReference>
<dbReference type="Proteomes" id="UP001157440">
    <property type="component" value="Unassembled WGS sequence"/>
</dbReference>
<accession>A0AA37TMQ8</accession>
<proteinExistence type="predicted"/>
<evidence type="ECO:0000313" key="2">
    <source>
        <dbReference type="EMBL" id="GLS72452.1"/>
    </source>
</evidence>
<organism evidence="2 3">
    <name type="scientific">Methylobacterium tardum</name>
    <dbReference type="NCBI Taxonomy" id="374432"/>
    <lineage>
        <taxon>Bacteria</taxon>
        <taxon>Pseudomonadati</taxon>
        <taxon>Pseudomonadota</taxon>
        <taxon>Alphaproteobacteria</taxon>
        <taxon>Hyphomicrobiales</taxon>
        <taxon>Methylobacteriaceae</taxon>
        <taxon>Methylobacterium</taxon>
    </lineage>
</organism>
<reference evidence="3" key="1">
    <citation type="journal article" date="2019" name="Int. J. Syst. Evol. Microbiol.">
        <title>The Global Catalogue of Microorganisms (GCM) 10K type strain sequencing project: providing services to taxonomists for standard genome sequencing and annotation.</title>
        <authorList>
            <consortium name="The Broad Institute Genomics Platform"/>
            <consortium name="The Broad Institute Genome Sequencing Center for Infectious Disease"/>
            <person name="Wu L."/>
            <person name="Ma J."/>
        </authorList>
    </citation>
    <scope>NUCLEOTIDE SEQUENCE [LARGE SCALE GENOMIC DNA]</scope>
    <source>
        <strain evidence="3">NBRC 103632</strain>
    </source>
</reference>
<feature type="region of interest" description="Disordered" evidence="1">
    <location>
        <begin position="1"/>
        <end position="65"/>
    </location>
</feature>
<sequence length="65" mass="6592">MAPRHAGPRLAGSAGELASLRAERPGGPTAGEPGHEAMGVTRYEVASPRSFGDIDAARRLPPTGG</sequence>
<comment type="caution">
    <text evidence="2">The sequence shown here is derived from an EMBL/GenBank/DDBJ whole genome shotgun (WGS) entry which is preliminary data.</text>
</comment>
<dbReference type="AlphaFoldDB" id="A0AA37TMQ8"/>
<gene>
    <name evidence="2" type="ORF">GCM10007890_44670</name>
</gene>
<protein>
    <submittedName>
        <fullName evidence="2">Uncharacterized protein</fullName>
    </submittedName>
</protein>
<keyword evidence="3" id="KW-1185">Reference proteome</keyword>